<feature type="compositionally biased region" description="Low complexity" evidence="1">
    <location>
        <begin position="318"/>
        <end position="352"/>
    </location>
</feature>
<feature type="compositionally biased region" description="Basic and acidic residues" evidence="1">
    <location>
        <begin position="222"/>
        <end position="237"/>
    </location>
</feature>
<feature type="region of interest" description="Disordered" evidence="1">
    <location>
        <begin position="1407"/>
        <end position="1606"/>
    </location>
</feature>
<dbReference type="GO" id="GO:0005847">
    <property type="term" value="C:mRNA cleavage and polyadenylation specificity factor complex"/>
    <property type="evidence" value="ECO:0007669"/>
    <property type="project" value="TreeGrafter"/>
</dbReference>
<organism evidence="2 4">
    <name type="scientific">Volvox reticuliferus</name>
    <dbReference type="NCBI Taxonomy" id="1737510"/>
    <lineage>
        <taxon>Eukaryota</taxon>
        <taxon>Viridiplantae</taxon>
        <taxon>Chlorophyta</taxon>
        <taxon>core chlorophytes</taxon>
        <taxon>Chlorophyceae</taxon>
        <taxon>CS clade</taxon>
        <taxon>Chlamydomonadales</taxon>
        <taxon>Volvocaceae</taxon>
        <taxon>Volvox</taxon>
    </lineage>
</organism>
<feature type="region of interest" description="Disordered" evidence="1">
    <location>
        <begin position="1"/>
        <end position="460"/>
    </location>
</feature>
<feature type="compositionally biased region" description="Polar residues" evidence="1">
    <location>
        <begin position="105"/>
        <end position="120"/>
    </location>
</feature>
<feature type="compositionally biased region" description="Basic and acidic residues" evidence="1">
    <location>
        <begin position="1194"/>
        <end position="1263"/>
    </location>
</feature>
<evidence type="ECO:0000313" key="2">
    <source>
        <dbReference type="EMBL" id="GIL92692.1"/>
    </source>
</evidence>
<dbReference type="PANTHER" id="PTHR13484:SF0">
    <property type="entry name" value="PRE-MRNA 3'-END-PROCESSING FACTOR FIP1"/>
    <property type="match status" value="1"/>
</dbReference>
<accession>A0A8J4CZ99</accession>
<dbReference type="EMBL" id="BNCP01000081">
    <property type="protein sequence ID" value="GIL92692.1"/>
    <property type="molecule type" value="Genomic_DNA"/>
</dbReference>
<feature type="region of interest" description="Disordered" evidence="1">
    <location>
        <begin position="475"/>
        <end position="945"/>
    </location>
</feature>
<reference evidence="2" key="1">
    <citation type="journal article" date="2021" name="Proc. Natl. Acad. Sci. U.S.A.">
        <title>Three genomes in the algal genus Volvox reveal the fate of a haploid sex-determining region after a transition to homothallism.</title>
        <authorList>
            <person name="Yamamoto K."/>
            <person name="Hamaji T."/>
            <person name="Kawai-Toyooka H."/>
            <person name="Matsuzaki R."/>
            <person name="Takahashi F."/>
            <person name="Nishimura Y."/>
            <person name="Kawachi M."/>
            <person name="Noguchi H."/>
            <person name="Minakuchi Y."/>
            <person name="Umen J.G."/>
            <person name="Toyoda A."/>
            <person name="Nozaki H."/>
        </authorList>
    </citation>
    <scope>NUCLEOTIDE SEQUENCE</scope>
    <source>
        <strain evidence="3">NIES-3785</strain>
        <strain evidence="2">NIES-3786</strain>
    </source>
</reference>
<keyword evidence="4" id="KW-1185">Reference proteome</keyword>
<comment type="caution">
    <text evidence="2">The sequence shown here is derived from an EMBL/GenBank/DDBJ whole genome shotgun (WGS) entry which is preliminary data.</text>
</comment>
<sequence length="1708" mass="180257">MGFLKKFKEQKQDGPDVAPESGPVSTQPSIGPEDFLPPEPVPRTTRSRSKASSAAPPASVDVASPPKGKAAGRGKAKEPQQQPAVEAKPPAGPNVSPKGPKGKAANQQVSPKTAANSKSAAKQGVEDAAAQLDASGSGASAPVALDSAPTSKSSGVRPRAVSKAAPSPRKETRGKGANLLVETPNNGSSMESAQKLELTEVQALPDPSIEHPPTAADVPEVQQEHGDTADASQRKVVPDIGPNSARALGVDAAIPSGPPSVHAGTVDGQLTVSEADMPRDPRKRHRAQMPEKPLPSAERLAVASSNTQPNASYGSTVQPQLELHQQALQQALPQAQPQPQATPQLQQTVQPAFSGQGAGASSETDVPKQELQTSAEQPEAIGVVSVSMLGRANGTTGSAAGAVAQIEHLGSNPESDGATLPPPPPLPLPPPLPPHLASSRATLHASTSGGSPLAGQDDACGRSSYVMVGLRESNTAAGAAQAEPAGACGSGGSGGDREHNRERDREHHRQDVERTRERADRDREKDRSRHQPEADGKGGSGRGAAEGRASSPSRRDKDRDGGQGDKTAVRSRSRSHDRAVKPTGDTDAVKDKDRHREKDTARSETDNERLRQKERDKEKQREREKERAREREKDGKDRARGGDAVTGRLPECNVTNGQRNAVNGRSGSDHHKGSVGREKASGRSRSRSRDAKRLRAEDAKPAIDAKEASAPSGPADGSAAARGGGSNPSRRDSGSSATPSARGPGGVSRGGAADKQAPATSVAAHKDSAIEEVRDAERTQEGAVAENIPGTGSGGIDKNQPGPSAPAASAEDNSVLGAGAADGSALSVGALGSSRAKREPIVWNPPALPGAPSPKGHKPLSGSAAEPGGSNSGGQVEQLVETARAPLSPSPRRTYSSSDSEPTRSRSRGYSSSDEDDDAGSIGKHDGHAAGGNAGAAGGVGEGEFDNAENEHEEVLLEYDFDLMEADLMDEHLDEHVRTQDDVAAALTAAADGGAADQDMATGDPMAAKNVGTDGGKAETKEAATSGRFRNGTTGRVAYEDMGAPGPDLSREQQVAHVTAGLVGQVGEEVLMKLRKLLNDMSALDLSTVRPWAFRSLLAINDDEARWRAAQALLSIEWSTANNPGGVLHSRLQRAVEMERMALLRSGRAARAKRARSTSPGGAGPVAKRVERPNDTKPVRTASAEGKRRRSRSRERNRGGSSNDRGRSREPRETRDGGSRPKSRDADEERRRDRHRAASKDRGARDRERDRDSRDAGLLRTSLREPDVKSRRWDDVMRATMRGCIVKLPRAFVEDARRVLYDIDGLDCSQIDANAWDPLLMLPNCEQRLNALRTLRNIRWKERFNVSATVKGTLLRCAEQVQRDMQRRDMMRPGMPLMPLGPLGLIPPGGGGVGGVGALPVRRDARYGPPLGAPPAPPSLLGSRVLPPPPPLTGGSALGIPATRYPPGPEQTRLASMPSRVRDRDRERDDRSKQRGGASGAAGSRGRSRSKSRSPSRGRRGARRSSSKTRSPTKGRSKARSKSRGRSRSPRQASHSKSRSRSRGRRDDARRASSSRSGASSKSHSPADRRGTKRSRSPSQAPADGGGTEEAGTAGASGVVSRPLSSEFKDRMYKYLKSFGKLDLSGVDDKVFECLGRLPDDSARMDCLRRLSGVQWHAVSGAQETQKRLHALLERGTNELLKGHTAPTKKGYTGGSKRRGAGGGVGRR</sequence>
<feature type="compositionally biased region" description="Gly residues" evidence="1">
    <location>
        <begin position="929"/>
        <end position="942"/>
    </location>
</feature>
<gene>
    <name evidence="2" type="ORF">Vretifemale_20206</name>
    <name evidence="3" type="ORF">Vretimale_19428</name>
</gene>
<feature type="compositionally biased region" description="Basic and acidic residues" evidence="1">
    <location>
        <begin position="667"/>
        <end position="707"/>
    </location>
</feature>
<feature type="compositionally biased region" description="Basic and acidic residues" evidence="1">
    <location>
        <begin position="1460"/>
        <end position="1473"/>
    </location>
</feature>
<feature type="compositionally biased region" description="Polar residues" evidence="1">
    <location>
        <begin position="359"/>
        <end position="376"/>
    </location>
</feature>
<feature type="compositionally biased region" description="Low complexity" evidence="1">
    <location>
        <begin position="476"/>
        <end position="487"/>
    </location>
</feature>
<protein>
    <submittedName>
        <fullName evidence="2">Uncharacterized protein</fullName>
    </submittedName>
</protein>
<feature type="compositionally biased region" description="Basic and acidic residues" evidence="1">
    <location>
        <begin position="1"/>
        <end position="14"/>
    </location>
</feature>
<evidence type="ECO:0000313" key="3">
    <source>
        <dbReference type="EMBL" id="GIM16840.1"/>
    </source>
</evidence>
<feature type="compositionally biased region" description="Low complexity" evidence="1">
    <location>
        <begin position="1552"/>
        <end position="1564"/>
    </location>
</feature>
<feature type="compositionally biased region" description="Polar residues" evidence="1">
    <location>
        <begin position="303"/>
        <end position="317"/>
    </location>
</feature>
<feature type="compositionally biased region" description="Basic and acidic residues" evidence="1">
    <location>
        <begin position="587"/>
        <end position="641"/>
    </location>
</feature>
<name>A0A8J4CZ99_9CHLO</name>
<feature type="compositionally biased region" description="Basic and acidic residues" evidence="1">
    <location>
        <begin position="553"/>
        <end position="563"/>
    </location>
</feature>
<feature type="compositionally biased region" description="Polar residues" evidence="1">
    <location>
        <begin position="653"/>
        <end position="666"/>
    </location>
</feature>
<feature type="compositionally biased region" description="Low complexity" evidence="1">
    <location>
        <begin position="814"/>
        <end position="834"/>
    </location>
</feature>
<dbReference type="Proteomes" id="UP000722791">
    <property type="component" value="Unassembled WGS sequence"/>
</dbReference>
<feature type="compositionally biased region" description="Basic residues" evidence="1">
    <location>
        <begin position="1696"/>
        <end position="1708"/>
    </location>
</feature>
<feature type="compositionally biased region" description="Low complexity" evidence="1">
    <location>
        <begin position="708"/>
        <end position="721"/>
    </location>
</feature>
<dbReference type="PANTHER" id="PTHR13484">
    <property type="entry name" value="FIP1-LIKE 1 PROTEIN"/>
    <property type="match status" value="1"/>
</dbReference>
<dbReference type="Proteomes" id="UP000747110">
    <property type="component" value="Unassembled WGS sequence"/>
</dbReference>
<feature type="region of interest" description="Disordered" evidence="1">
    <location>
        <begin position="1676"/>
        <end position="1708"/>
    </location>
</feature>
<dbReference type="OrthoDB" id="550622at2759"/>
<evidence type="ECO:0000256" key="1">
    <source>
        <dbReference type="SAM" id="MobiDB-lite"/>
    </source>
</evidence>
<feature type="compositionally biased region" description="Polar residues" evidence="1">
    <location>
        <begin position="183"/>
        <end position="192"/>
    </location>
</feature>
<dbReference type="EMBL" id="BNCQ01000086">
    <property type="protein sequence ID" value="GIM16840.1"/>
    <property type="molecule type" value="Genomic_DNA"/>
</dbReference>
<feature type="compositionally biased region" description="Basic and acidic residues" evidence="1">
    <location>
        <begin position="495"/>
        <end position="536"/>
    </location>
</feature>
<evidence type="ECO:0000313" key="4">
    <source>
        <dbReference type="Proteomes" id="UP000747110"/>
    </source>
</evidence>
<proteinExistence type="predicted"/>
<feature type="compositionally biased region" description="Low complexity" evidence="1">
    <location>
        <begin position="1590"/>
        <end position="1601"/>
    </location>
</feature>
<feature type="compositionally biased region" description="Pro residues" evidence="1">
    <location>
        <begin position="420"/>
        <end position="434"/>
    </location>
</feature>
<feature type="compositionally biased region" description="Basic and acidic residues" evidence="1">
    <location>
        <begin position="1168"/>
        <end position="1178"/>
    </location>
</feature>
<feature type="compositionally biased region" description="Basic residues" evidence="1">
    <location>
        <begin position="1486"/>
        <end position="1544"/>
    </location>
</feature>
<feature type="compositionally biased region" description="Low complexity" evidence="1">
    <location>
        <begin position="50"/>
        <end position="69"/>
    </location>
</feature>
<dbReference type="InterPro" id="IPR051187">
    <property type="entry name" value="Pre-mRNA_3'-end_processing_reg"/>
</dbReference>
<feature type="compositionally biased region" description="Polar residues" evidence="1">
    <location>
        <begin position="439"/>
        <end position="450"/>
    </location>
</feature>
<feature type="compositionally biased region" description="Basic and acidic residues" evidence="1">
    <location>
        <begin position="764"/>
        <end position="780"/>
    </location>
</feature>
<feature type="region of interest" description="Disordered" evidence="1">
    <location>
        <begin position="1147"/>
        <end position="1263"/>
    </location>
</feature>